<evidence type="ECO:0000313" key="3">
    <source>
        <dbReference type="EMBL" id="EXV01498.1"/>
    </source>
</evidence>
<dbReference type="Pfam" id="PF14856">
    <property type="entry name" value="Hce2"/>
    <property type="match status" value="1"/>
</dbReference>
<dbReference type="EMBL" id="JELW01000008">
    <property type="protein sequence ID" value="EXV01498.1"/>
    <property type="molecule type" value="Genomic_DNA"/>
</dbReference>
<dbReference type="InterPro" id="IPR029226">
    <property type="entry name" value="Ecp2-like"/>
</dbReference>
<evidence type="ECO:0000256" key="1">
    <source>
        <dbReference type="SAM" id="SignalP"/>
    </source>
</evidence>
<evidence type="ECO:0000313" key="4">
    <source>
        <dbReference type="Proteomes" id="UP000030151"/>
    </source>
</evidence>
<proteinExistence type="predicted"/>
<name>A0A014R1P1_9HYPO</name>
<comment type="caution">
    <text evidence="3">The sequence shown here is derived from an EMBL/GenBank/DDBJ whole genome shotgun (WGS) entry which is preliminary data.</text>
</comment>
<dbReference type="Proteomes" id="UP000030151">
    <property type="component" value="Unassembled WGS sequence"/>
</dbReference>
<dbReference type="eggNOG" id="ENOG502SU56">
    <property type="taxonomic scope" value="Eukaryota"/>
</dbReference>
<evidence type="ECO:0000259" key="2">
    <source>
        <dbReference type="Pfam" id="PF14856"/>
    </source>
</evidence>
<accession>A0A014R1P1</accession>
<feature type="domain" description="Ecp2 effector protein-like" evidence="2">
    <location>
        <begin position="39"/>
        <end position="135"/>
    </location>
</feature>
<feature type="chain" id="PRO_5001474827" description="Ecp2 effector protein-like domain-containing protein" evidence="1">
    <location>
        <begin position="27"/>
        <end position="152"/>
    </location>
</feature>
<dbReference type="HOGENOM" id="CLU_098696_1_0_1"/>
<dbReference type="AlphaFoldDB" id="A0A014R1P1"/>
<keyword evidence="1" id="KW-0732">Signal</keyword>
<sequence length="152" mass="16307">MISNKIPAYLAFTALIAASPVAITDGEGSVFARGSSVDNCGASIFENRSSNGSPLVADSRRMATNIANGGTWTVANLGHRQLVQYGTCAFGVEVLRSFGTLTTRIGNQEIIDLINESINRFQWQDKVGAAGNMMCQTESSTQNRVAWGLYHT</sequence>
<feature type="signal peptide" evidence="1">
    <location>
        <begin position="1"/>
        <end position="26"/>
    </location>
</feature>
<protein>
    <recommendedName>
        <fullName evidence="2">Ecp2 effector protein-like domain-containing protein</fullName>
    </recommendedName>
</protein>
<reference evidence="3 4" key="1">
    <citation type="submission" date="2014-02" db="EMBL/GenBank/DDBJ databases">
        <title>The genome sequence of the entomopathogenic fungus Metarhizium robertsii ARSEF 2575.</title>
        <authorList>
            <person name="Giuliano Garisto Donzelli B."/>
            <person name="Roe B.A."/>
            <person name="Macmil S.L."/>
            <person name="Krasnoff S.B."/>
            <person name="Gibson D.M."/>
        </authorList>
    </citation>
    <scope>NUCLEOTIDE SEQUENCE [LARGE SCALE GENOMIC DNA]</scope>
    <source>
        <strain evidence="3 4">ARSEF 2575</strain>
    </source>
</reference>
<gene>
    <name evidence="3" type="ORF">X797_005594</name>
</gene>
<organism evidence="3 4">
    <name type="scientific">Metarhizium robertsii</name>
    <dbReference type="NCBI Taxonomy" id="568076"/>
    <lineage>
        <taxon>Eukaryota</taxon>
        <taxon>Fungi</taxon>
        <taxon>Dikarya</taxon>
        <taxon>Ascomycota</taxon>
        <taxon>Pezizomycotina</taxon>
        <taxon>Sordariomycetes</taxon>
        <taxon>Hypocreomycetidae</taxon>
        <taxon>Hypocreales</taxon>
        <taxon>Clavicipitaceae</taxon>
        <taxon>Metarhizium</taxon>
    </lineage>
</organism>